<gene>
    <name evidence="1" type="ORF">GGQ64_002589</name>
</gene>
<dbReference type="InterPro" id="IPR010385">
    <property type="entry name" value="DUF982"/>
</dbReference>
<reference evidence="1 2" key="1">
    <citation type="submission" date="2020-08" db="EMBL/GenBank/DDBJ databases">
        <title>Genomic Encyclopedia of Type Strains, Phase IV (KMG-IV): sequencing the most valuable type-strain genomes for metagenomic binning, comparative biology and taxonomic classification.</title>
        <authorList>
            <person name="Goeker M."/>
        </authorList>
    </citation>
    <scope>NUCLEOTIDE SEQUENCE [LARGE SCALE GENOMIC DNA]</scope>
    <source>
        <strain evidence="1 2">DSM 100211</strain>
    </source>
</reference>
<dbReference type="EMBL" id="JACIEE010000005">
    <property type="protein sequence ID" value="MBB3977383.1"/>
    <property type="molecule type" value="Genomic_DNA"/>
</dbReference>
<sequence>MTTHKTGKWLRAVFVEIEFEEETAVLQIDNTREAAECLSNLWPYDDGIEFLNAVRLCSAAMDGRTDDESARVAFMAAAMEADIAVPIH</sequence>
<protein>
    <recommendedName>
        <fullName evidence="3">DUF982 domain-containing protein</fullName>
    </recommendedName>
</protein>
<evidence type="ECO:0008006" key="3">
    <source>
        <dbReference type="Google" id="ProtNLM"/>
    </source>
</evidence>
<name>A0A7W6DCP2_9HYPH</name>
<organism evidence="1 2">
    <name type="scientific">Mycoplana azooxidifex</name>
    <dbReference type="NCBI Taxonomy" id="1636188"/>
    <lineage>
        <taxon>Bacteria</taxon>
        <taxon>Pseudomonadati</taxon>
        <taxon>Pseudomonadota</taxon>
        <taxon>Alphaproteobacteria</taxon>
        <taxon>Hyphomicrobiales</taxon>
        <taxon>Rhizobiaceae</taxon>
        <taxon>Mycoplana</taxon>
    </lineage>
</organism>
<dbReference type="Proteomes" id="UP000574761">
    <property type="component" value="Unassembled WGS sequence"/>
</dbReference>
<comment type="caution">
    <text evidence="1">The sequence shown here is derived from an EMBL/GenBank/DDBJ whole genome shotgun (WGS) entry which is preliminary data.</text>
</comment>
<accession>A0A7W6DCP2</accession>
<dbReference type="AlphaFoldDB" id="A0A7W6DCP2"/>
<evidence type="ECO:0000313" key="2">
    <source>
        <dbReference type="Proteomes" id="UP000574761"/>
    </source>
</evidence>
<keyword evidence="2" id="KW-1185">Reference proteome</keyword>
<dbReference type="Gene3D" id="6.10.250.730">
    <property type="match status" value="1"/>
</dbReference>
<dbReference type="Pfam" id="PF06169">
    <property type="entry name" value="DUF982"/>
    <property type="match status" value="1"/>
</dbReference>
<dbReference type="RefSeq" id="WP_183804744.1">
    <property type="nucleotide sequence ID" value="NZ_JACIEE010000005.1"/>
</dbReference>
<evidence type="ECO:0000313" key="1">
    <source>
        <dbReference type="EMBL" id="MBB3977383.1"/>
    </source>
</evidence>
<proteinExistence type="predicted"/>